<dbReference type="InterPro" id="IPR002156">
    <property type="entry name" value="RNaseH_domain"/>
</dbReference>
<dbReference type="GO" id="GO:0004523">
    <property type="term" value="F:RNA-DNA hybrid ribonuclease activity"/>
    <property type="evidence" value="ECO:0007669"/>
    <property type="project" value="InterPro"/>
</dbReference>
<evidence type="ECO:0000259" key="1">
    <source>
        <dbReference type="Pfam" id="PF13456"/>
    </source>
</evidence>
<reference evidence="2 3" key="1">
    <citation type="submission" date="2020-06" db="EMBL/GenBank/DDBJ databases">
        <title>Transcriptomic and genomic resources for Thalictrum thalictroides and T. hernandezii: Facilitating candidate gene discovery in an emerging model plant lineage.</title>
        <authorList>
            <person name="Arias T."/>
            <person name="Riano-Pachon D.M."/>
            <person name="Di Stilio V.S."/>
        </authorList>
    </citation>
    <scope>NUCLEOTIDE SEQUENCE [LARGE SCALE GENOMIC DNA]</scope>
    <source>
        <strain evidence="3">cv. WT478/WT964</strain>
        <tissue evidence="2">Leaves</tissue>
    </source>
</reference>
<dbReference type="GO" id="GO:0003676">
    <property type="term" value="F:nucleic acid binding"/>
    <property type="evidence" value="ECO:0007669"/>
    <property type="project" value="InterPro"/>
</dbReference>
<feature type="domain" description="RNase H type-1" evidence="1">
    <location>
        <begin position="44"/>
        <end position="78"/>
    </location>
</feature>
<dbReference type="Proteomes" id="UP000554482">
    <property type="component" value="Unassembled WGS sequence"/>
</dbReference>
<dbReference type="AlphaFoldDB" id="A0A7J6X7L3"/>
<protein>
    <recommendedName>
        <fullName evidence="1">RNase H type-1 domain-containing protein</fullName>
    </recommendedName>
</protein>
<evidence type="ECO:0000313" key="3">
    <source>
        <dbReference type="Proteomes" id="UP000554482"/>
    </source>
</evidence>
<name>A0A7J6X7L3_THATH</name>
<evidence type="ECO:0000313" key="2">
    <source>
        <dbReference type="EMBL" id="KAF5204845.1"/>
    </source>
</evidence>
<dbReference type="Pfam" id="PF13456">
    <property type="entry name" value="RVT_3"/>
    <property type="match status" value="1"/>
</dbReference>
<sequence>MAIKLEEIEQGLEMSLRNNCAVYMHKLTLLMVAFLPGSNNSPWLLRHMVTRIRKMIGKFKEFTLKHIYRETNQLVDSLH</sequence>
<dbReference type="EMBL" id="JABWDY010004883">
    <property type="protein sequence ID" value="KAF5204845.1"/>
    <property type="molecule type" value="Genomic_DNA"/>
</dbReference>
<proteinExistence type="predicted"/>
<gene>
    <name evidence="2" type="ORF">FRX31_005568</name>
</gene>
<keyword evidence="3" id="KW-1185">Reference proteome</keyword>
<organism evidence="2 3">
    <name type="scientific">Thalictrum thalictroides</name>
    <name type="common">Rue-anemone</name>
    <name type="synonym">Anemone thalictroides</name>
    <dbReference type="NCBI Taxonomy" id="46969"/>
    <lineage>
        <taxon>Eukaryota</taxon>
        <taxon>Viridiplantae</taxon>
        <taxon>Streptophyta</taxon>
        <taxon>Embryophyta</taxon>
        <taxon>Tracheophyta</taxon>
        <taxon>Spermatophyta</taxon>
        <taxon>Magnoliopsida</taxon>
        <taxon>Ranunculales</taxon>
        <taxon>Ranunculaceae</taxon>
        <taxon>Thalictroideae</taxon>
        <taxon>Thalictrum</taxon>
    </lineage>
</organism>
<comment type="caution">
    <text evidence="2">The sequence shown here is derived from an EMBL/GenBank/DDBJ whole genome shotgun (WGS) entry which is preliminary data.</text>
</comment>
<accession>A0A7J6X7L3</accession>